<gene>
    <name evidence="2" type="ORF">BS78_K308200</name>
</gene>
<dbReference type="AlphaFoldDB" id="A0A9W7XAC1"/>
<evidence type="ECO:0000256" key="1">
    <source>
        <dbReference type="SAM" id="MobiDB-lite"/>
    </source>
</evidence>
<reference evidence="2 3" key="1">
    <citation type="submission" date="2022-10" db="EMBL/GenBank/DDBJ databases">
        <title>WGS assembly of Paspalum vaginatum 540-79.</title>
        <authorList>
            <person name="Sun G."/>
            <person name="Wase N."/>
            <person name="Shu S."/>
            <person name="Jenkins J."/>
            <person name="Zhou B."/>
            <person name="Torres-Rodriguez J."/>
            <person name="Chen C."/>
            <person name="Sandor L."/>
            <person name="Plott C."/>
            <person name="Yoshinga Y."/>
            <person name="Daum C."/>
            <person name="Qi P."/>
            <person name="Barry K."/>
            <person name="Lipzen A."/>
            <person name="Berry L."/>
            <person name="Pedersen C."/>
            <person name="Gottilla T."/>
            <person name="Foltz A."/>
            <person name="Yu H."/>
            <person name="O'Malley R."/>
            <person name="Zhang C."/>
            <person name="Devos K."/>
            <person name="Sigmon B."/>
            <person name="Yu B."/>
            <person name="Obata T."/>
            <person name="Schmutz J."/>
            <person name="Schnable J."/>
        </authorList>
    </citation>
    <scope>NUCLEOTIDE SEQUENCE [LARGE SCALE GENOMIC DNA]</scope>
    <source>
        <strain evidence="3">cv. 540-79</strain>
    </source>
</reference>
<protein>
    <submittedName>
        <fullName evidence="2">Uncharacterized protein</fullName>
    </submittedName>
</protein>
<dbReference type="Proteomes" id="UP001164776">
    <property type="component" value="Unassembled WGS sequence"/>
</dbReference>
<sequence>MGPAACHQASVQRVRGNRKAAMLTAGSVPPHRDVGSGSTTNPSQ</sequence>
<feature type="region of interest" description="Disordered" evidence="1">
    <location>
        <begin position="20"/>
        <end position="44"/>
    </location>
</feature>
<organism evidence="2 3">
    <name type="scientific">Paspalum vaginatum</name>
    <name type="common">seashore paspalum</name>
    <dbReference type="NCBI Taxonomy" id="158149"/>
    <lineage>
        <taxon>Eukaryota</taxon>
        <taxon>Viridiplantae</taxon>
        <taxon>Streptophyta</taxon>
        <taxon>Embryophyta</taxon>
        <taxon>Tracheophyta</taxon>
        <taxon>Spermatophyta</taxon>
        <taxon>Magnoliopsida</taxon>
        <taxon>Liliopsida</taxon>
        <taxon>Poales</taxon>
        <taxon>Poaceae</taxon>
        <taxon>PACMAD clade</taxon>
        <taxon>Panicoideae</taxon>
        <taxon>Andropogonodae</taxon>
        <taxon>Paspaleae</taxon>
        <taxon>Paspalinae</taxon>
        <taxon>Paspalum</taxon>
    </lineage>
</organism>
<evidence type="ECO:0000313" key="2">
    <source>
        <dbReference type="EMBL" id="KAJ1254911.1"/>
    </source>
</evidence>
<accession>A0A9W7XAC1</accession>
<name>A0A9W7XAC1_9POAL</name>
<comment type="caution">
    <text evidence="2">The sequence shown here is derived from an EMBL/GenBank/DDBJ whole genome shotgun (WGS) entry which is preliminary data.</text>
</comment>
<dbReference type="EMBL" id="MU629856">
    <property type="protein sequence ID" value="KAJ1254911.1"/>
    <property type="molecule type" value="Genomic_DNA"/>
</dbReference>
<proteinExistence type="predicted"/>
<keyword evidence="3" id="KW-1185">Reference proteome</keyword>
<evidence type="ECO:0000313" key="3">
    <source>
        <dbReference type="Proteomes" id="UP001164776"/>
    </source>
</evidence>